<evidence type="ECO:0000313" key="2">
    <source>
        <dbReference type="Proteomes" id="UP001497516"/>
    </source>
</evidence>
<keyword evidence="2" id="KW-1185">Reference proteome</keyword>
<sequence length="187" mass="20715">MASSSSSDADQCKLDISGGRLPSPYSFPTSATVMDVKQRIESDLNVSAWRLTLYVLPPLVQQQAKMDDDDRTLASYGIKAGDTAKLLLEIEPNTIRVMLHYEGYPPWLGGDFILCYETATVGYVRGEILDKLHTMGLLEIEPDDMLLYFGNRLLDDPGAALCHCGVGNEGRITIRFIRNHPPEGTHL</sequence>
<dbReference type="SUPFAM" id="SSF54236">
    <property type="entry name" value="Ubiquitin-like"/>
    <property type="match status" value="2"/>
</dbReference>
<gene>
    <name evidence="1" type="ORF">LTRI10_LOCUS39273</name>
</gene>
<organism evidence="1 2">
    <name type="scientific">Linum trigynum</name>
    <dbReference type="NCBI Taxonomy" id="586398"/>
    <lineage>
        <taxon>Eukaryota</taxon>
        <taxon>Viridiplantae</taxon>
        <taxon>Streptophyta</taxon>
        <taxon>Embryophyta</taxon>
        <taxon>Tracheophyta</taxon>
        <taxon>Spermatophyta</taxon>
        <taxon>Magnoliopsida</taxon>
        <taxon>eudicotyledons</taxon>
        <taxon>Gunneridae</taxon>
        <taxon>Pentapetalae</taxon>
        <taxon>rosids</taxon>
        <taxon>fabids</taxon>
        <taxon>Malpighiales</taxon>
        <taxon>Linaceae</taxon>
        <taxon>Linum</taxon>
    </lineage>
</organism>
<reference evidence="1 2" key="1">
    <citation type="submission" date="2024-04" db="EMBL/GenBank/DDBJ databases">
        <authorList>
            <person name="Fracassetti M."/>
        </authorList>
    </citation>
    <scope>NUCLEOTIDE SEQUENCE [LARGE SCALE GENOMIC DNA]</scope>
</reference>
<dbReference type="EMBL" id="OZ034820">
    <property type="protein sequence ID" value="CAL1399077.1"/>
    <property type="molecule type" value="Genomic_DNA"/>
</dbReference>
<accession>A0AAV2FM90</accession>
<dbReference type="Proteomes" id="UP001497516">
    <property type="component" value="Chromosome 7"/>
</dbReference>
<dbReference type="Gene3D" id="3.10.20.90">
    <property type="entry name" value="Phosphatidylinositol 3-kinase Catalytic Subunit, Chain A, domain 1"/>
    <property type="match status" value="1"/>
</dbReference>
<proteinExistence type="predicted"/>
<evidence type="ECO:0000313" key="1">
    <source>
        <dbReference type="EMBL" id="CAL1399077.1"/>
    </source>
</evidence>
<dbReference type="InterPro" id="IPR029071">
    <property type="entry name" value="Ubiquitin-like_domsf"/>
</dbReference>
<name>A0AAV2FM90_9ROSI</name>
<protein>
    <recommendedName>
        <fullName evidence="3">Ubiquitin-like domain-containing protein</fullName>
    </recommendedName>
</protein>
<dbReference type="AlphaFoldDB" id="A0AAV2FM90"/>
<evidence type="ECO:0008006" key="3">
    <source>
        <dbReference type="Google" id="ProtNLM"/>
    </source>
</evidence>